<dbReference type="GO" id="GO:0005524">
    <property type="term" value="F:ATP binding"/>
    <property type="evidence" value="ECO:0007669"/>
    <property type="project" value="UniProtKB-KW"/>
</dbReference>
<sequence>MLEIANLSVAYGPIPALDNVTLAVGTGRIVALIGANGAGKSTLMRTVSGLQRPQAGTILFAGQYIQGAAPHDIVRRGVALCPEGRRVFPHLTVRENLVLGGYHRPKRELEGDLVRVYQLFPRLGERLRQRAGGLSGGEQQMLALGRALMSRPRLLLLDEPSLGLAPLLVQEVFKMLAQINREGTTMLLVEQNAVAALRLAHYGYLLENGRIILEGPSNRLLNDPMVQAAYLGG</sequence>
<evidence type="ECO:0000256" key="2">
    <source>
        <dbReference type="ARBA" id="ARBA00022448"/>
    </source>
</evidence>
<dbReference type="EC" id="3.6.3.17" evidence="7"/>
<comment type="similarity">
    <text evidence="1">Belongs to the ABC transporter superfamily.</text>
</comment>
<dbReference type="STRING" id="880072.Desac_1251"/>
<evidence type="ECO:0000313" key="7">
    <source>
        <dbReference type="EMBL" id="AEB09110.1"/>
    </source>
</evidence>
<keyword evidence="5" id="KW-0029">Amino-acid transport</keyword>
<dbReference type="eggNOG" id="COG0410">
    <property type="taxonomic scope" value="Bacteria"/>
</dbReference>
<keyword evidence="3" id="KW-0547">Nucleotide-binding</keyword>
<dbReference type="InterPro" id="IPR030660">
    <property type="entry name" value="ABC_branched_ATPase_LivF/BraG"/>
</dbReference>
<reference evidence="8" key="2">
    <citation type="submission" date="2011-03" db="EMBL/GenBank/DDBJ databases">
        <title>The complete genome of Desulfobacca acetoxidans DSM 11109.</title>
        <authorList>
            <consortium name="US DOE Joint Genome Institute (JGI-PGF)"/>
            <person name="Lucas S."/>
            <person name="Copeland A."/>
            <person name="Lapidus A."/>
            <person name="Bruce D."/>
            <person name="Goodwin L."/>
            <person name="Pitluck S."/>
            <person name="Peters L."/>
            <person name="Kyrpides N."/>
            <person name="Mavromatis K."/>
            <person name="Ivanova N."/>
            <person name="Ovchinnikova G."/>
            <person name="Teshima H."/>
            <person name="Detter J.C."/>
            <person name="Han C."/>
            <person name="Land M."/>
            <person name="Hauser L."/>
            <person name="Markowitz V."/>
            <person name="Cheng J.-F."/>
            <person name="Hugenholtz P."/>
            <person name="Woyke T."/>
            <person name="Wu D."/>
            <person name="Spring S."/>
            <person name="Schueler E."/>
            <person name="Brambilla E."/>
            <person name="Klenk H.-P."/>
            <person name="Eisen J.A."/>
        </authorList>
    </citation>
    <scope>NUCLEOTIDE SEQUENCE [LARGE SCALE GENOMIC DNA]</scope>
    <source>
        <strain evidence="8">ATCC 700848 / DSM 11109 / ASRB2</strain>
    </source>
</reference>
<dbReference type="GO" id="GO:0016887">
    <property type="term" value="F:ATP hydrolysis activity"/>
    <property type="evidence" value="ECO:0007669"/>
    <property type="project" value="InterPro"/>
</dbReference>
<dbReference type="PANTHER" id="PTHR43820:SF4">
    <property type="entry name" value="HIGH-AFFINITY BRANCHED-CHAIN AMINO ACID TRANSPORT ATP-BINDING PROTEIN LIVF"/>
    <property type="match status" value="1"/>
</dbReference>
<dbReference type="GO" id="GO:0015807">
    <property type="term" value="P:L-amino acid transport"/>
    <property type="evidence" value="ECO:0007669"/>
    <property type="project" value="TreeGrafter"/>
</dbReference>
<dbReference type="Pfam" id="PF00005">
    <property type="entry name" value="ABC_tran"/>
    <property type="match status" value="1"/>
</dbReference>
<dbReference type="CDD" id="cd03224">
    <property type="entry name" value="ABC_TM1139_LivF_branched"/>
    <property type="match status" value="1"/>
</dbReference>
<keyword evidence="8" id="KW-1185">Reference proteome</keyword>
<dbReference type="InterPro" id="IPR003439">
    <property type="entry name" value="ABC_transporter-like_ATP-bd"/>
</dbReference>
<evidence type="ECO:0000259" key="6">
    <source>
        <dbReference type="PROSITE" id="PS50893"/>
    </source>
</evidence>
<dbReference type="HOGENOM" id="CLU_000604_1_2_7"/>
<evidence type="ECO:0000256" key="4">
    <source>
        <dbReference type="ARBA" id="ARBA00022840"/>
    </source>
</evidence>
<dbReference type="SMART" id="SM00382">
    <property type="entry name" value="AAA"/>
    <property type="match status" value="1"/>
</dbReference>
<dbReference type="PANTHER" id="PTHR43820">
    <property type="entry name" value="HIGH-AFFINITY BRANCHED-CHAIN AMINO ACID TRANSPORT ATP-BINDING PROTEIN LIVF"/>
    <property type="match status" value="1"/>
</dbReference>
<dbReference type="EMBL" id="CP002629">
    <property type="protein sequence ID" value="AEB09110.1"/>
    <property type="molecule type" value="Genomic_DNA"/>
</dbReference>
<dbReference type="PROSITE" id="PS00211">
    <property type="entry name" value="ABC_TRANSPORTER_1"/>
    <property type="match status" value="1"/>
</dbReference>
<dbReference type="InterPro" id="IPR027417">
    <property type="entry name" value="P-loop_NTPase"/>
</dbReference>
<evidence type="ECO:0000256" key="5">
    <source>
        <dbReference type="ARBA" id="ARBA00022970"/>
    </source>
</evidence>
<dbReference type="AlphaFoldDB" id="F2NCH6"/>
<dbReference type="InterPro" id="IPR017871">
    <property type="entry name" value="ABC_transporter-like_CS"/>
</dbReference>
<evidence type="ECO:0000256" key="3">
    <source>
        <dbReference type="ARBA" id="ARBA00022741"/>
    </source>
</evidence>
<dbReference type="Proteomes" id="UP000000483">
    <property type="component" value="Chromosome"/>
</dbReference>
<dbReference type="KEGG" id="dao:Desac_1251"/>
<organism evidence="7 8">
    <name type="scientific">Desulfobacca acetoxidans (strain ATCC 700848 / DSM 11109 / ASRB2)</name>
    <dbReference type="NCBI Taxonomy" id="880072"/>
    <lineage>
        <taxon>Bacteria</taxon>
        <taxon>Pseudomonadati</taxon>
        <taxon>Thermodesulfobacteriota</taxon>
        <taxon>Desulfobaccia</taxon>
        <taxon>Desulfobaccales</taxon>
        <taxon>Desulfobaccaceae</taxon>
        <taxon>Desulfobacca</taxon>
    </lineage>
</organism>
<accession>F2NCH6</accession>
<dbReference type="PIRSF" id="PIRSF039137">
    <property type="entry name" value="ABC_branched_ATPase"/>
    <property type="match status" value="1"/>
</dbReference>
<dbReference type="GO" id="GO:0015658">
    <property type="term" value="F:branched-chain amino acid transmembrane transporter activity"/>
    <property type="evidence" value="ECO:0007669"/>
    <property type="project" value="InterPro"/>
</dbReference>
<dbReference type="Gene3D" id="3.40.50.300">
    <property type="entry name" value="P-loop containing nucleotide triphosphate hydrolases"/>
    <property type="match status" value="1"/>
</dbReference>
<feature type="domain" description="ABC transporter" evidence="6">
    <location>
        <begin position="2"/>
        <end position="233"/>
    </location>
</feature>
<dbReference type="InterPro" id="IPR052156">
    <property type="entry name" value="BCAA_Transport_ATP-bd_LivF"/>
</dbReference>
<dbReference type="SUPFAM" id="SSF52540">
    <property type="entry name" value="P-loop containing nucleoside triphosphate hydrolases"/>
    <property type="match status" value="1"/>
</dbReference>
<keyword evidence="4" id="KW-0067">ATP-binding</keyword>
<evidence type="ECO:0000313" key="8">
    <source>
        <dbReference type="Proteomes" id="UP000000483"/>
    </source>
</evidence>
<evidence type="ECO:0000256" key="1">
    <source>
        <dbReference type="ARBA" id="ARBA00005417"/>
    </source>
</evidence>
<protein>
    <submittedName>
        <fullName evidence="7">Monosaccharide-transporting ATPase</fullName>
        <ecNumber evidence="7">3.6.3.17</ecNumber>
    </submittedName>
</protein>
<name>F2NCH6_DESAR</name>
<keyword evidence="2" id="KW-0813">Transport</keyword>
<proteinExistence type="inferred from homology"/>
<dbReference type="PROSITE" id="PS50893">
    <property type="entry name" value="ABC_TRANSPORTER_2"/>
    <property type="match status" value="1"/>
</dbReference>
<reference evidence="7 8" key="1">
    <citation type="journal article" date="2011" name="Stand. Genomic Sci.">
        <title>Complete genome sequence of the acetate-degrading sulfate reducer Desulfobacca acetoxidans type strain (ASRB2).</title>
        <authorList>
            <person name="Goker M."/>
            <person name="Teshima H."/>
            <person name="Lapidus A."/>
            <person name="Nolan M."/>
            <person name="Lucas S."/>
            <person name="Hammon N."/>
            <person name="Deshpande S."/>
            <person name="Cheng J.F."/>
            <person name="Tapia R."/>
            <person name="Han C."/>
            <person name="Goodwin L."/>
            <person name="Pitluck S."/>
            <person name="Huntemann M."/>
            <person name="Liolios K."/>
            <person name="Ivanova N."/>
            <person name="Pagani I."/>
            <person name="Mavromatis K."/>
            <person name="Ovchinikova G."/>
            <person name="Pati A."/>
            <person name="Chen A."/>
            <person name="Palaniappan K."/>
            <person name="Land M."/>
            <person name="Hauser L."/>
            <person name="Brambilla E.M."/>
            <person name="Rohde M."/>
            <person name="Spring S."/>
            <person name="Detter J.C."/>
            <person name="Woyke T."/>
            <person name="Bristow J."/>
            <person name="Eisen J.A."/>
            <person name="Markowitz V."/>
            <person name="Hugenholtz P."/>
            <person name="Kyrpides N.C."/>
            <person name="Klenk H.P."/>
        </authorList>
    </citation>
    <scope>NUCLEOTIDE SEQUENCE [LARGE SCALE GENOMIC DNA]</scope>
    <source>
        <strain evidence="8">ATCC 700848 / DSM 11109 / ASRB2</strain>
    </source>
</reference>
<gene>
    <name evidence="7" type="ordered locus">Desac_1251</name>
</gene>
<dbReference type="InterPro" id="IPR003593">
    <property type="entry name" value="AAA+_ATPase"/>
</dbReference>
<keyword evidence="7" id="KW-0378">Hydrolase</keyword>